<accession>K3WXX1</accession>
<evidence type="ECO:0000313" key="2">
    <source>
        <dbReference type="EnsemblProtists" id="PYU1_T009819"/>
    </source>
</evidence>
<evidence type="ECO:0000256" key="1">
    <source>
        <dbReference type="SAM" id="Phobius"/>
    </source>
</evidence>
<dbReference type="VEuPathDB" id="FungiDB:PYU1_G009801"/>
<dbReference type="eggNOG" id="ENOG502T3P4">
    <property type="taxonomic scope" value="Eukaryota"/>
</dbReference>
<organism evidence="2 3">
    <name type="scientific">Globisporangium ultimum (strain ATCC 200006 / CBS 805.95 / DAOM BR144)</name>
    <name type="common">Pythium ultimum</name>
    <dbReference type="NCBI Taxonomy" id="431595"/>
    <lineage>
        <taxon>Eukaryota</taxon>
        <taxon>Sar</taxon>
        <taxon>Stramenopiles</taxon>
        <taxon>Oomycota</taxon>
        <taxon>Peronosporomycetes</taxon>
        <taxon>Pythiales</taxon>
        <taxon>Pythiaceae</taxon>
        <taxon>Globisporangium</taxon>
    </lineage>
</organism>
<dbReference type="HOGENOM" id="CLU_010330_2_0_1"/>
<feature type="transmembrane region" description="Helical" evidence="1">
    <location>
        <begin position="360"/>
        <end position="386"/>
    </location>
</feature>
<feature type="transmembrane region" description="Helical" evidence="1">
    <location>
        <begin position="424"/>
        <end position="446"/>
    </location>
</feature>
<protein>
    <submittedName>
        <fullName evidence="2">Uncharacterized protein</fullName>
    </submittedName>
</protein>
<dbReference type="AlphaFoldDB" id="K3WXX1"/>
<keyword evidence="1" id="KW-0472">Membrane</keyword>
<keyword evidence="1" id="KW-0812">Transmembrane</keyword>
<dbReference type="InParanoid" id="K3WXX1"/>
<reference evidence="3" key="1">
    <citation type="journal article" date="2010" name="Genome Biol.">
        <title>Genome sequence of the necrotrophic plant pathogen Pythium ultimum reveals original pathogenicity mechanisms and effector repertoire.</title>
        <authorList>
            <person name="Levesque C.A."/>
            <person name="Brouwer H."/>
            <person name="Cano L."/>
            <person name="Hamilton J.P."/>
            <person name="Holt C."/>
            <person name="Huitema E."/>
            <person name="Raffaele S."/>
            <person name="Robideau G.P."/>
            <person name="Thines M."/>
            <person name="Win J."/>
            <person name="Zerillo M.M."/>
            <person name="Beakes G.W."/>
            <person name="Boore J.L."/>
            <person name="Busam D."/>
            <person name="Dumas B."/>
            <person name="Ferriera S."/>
            <person name="Fuerstenberg S.I."/>
            <person name="Gachon C.M."/>
            <person name="Gaulin E."/>
            <person name="Govers F."/>
            <person name="Grenville-Briggs L."/>
            <person name="Horner N."/>
            <person name="Hostetler J."/>
            <person name="Jiang R.H."/>
            <person name="Johnson J."/>
            <person name="Krajaejun T."/>
            <person name="Lin H."/>
            <person name="Meijer H.J."/>
            <person name="Moore B."/>
            <person name="Morris P."/>
            <person name="Phuntmart V."/>
            <person name="Puiu D."/>
            <person name="Shetty J."/>
            <person name="Stajich J.E."/>
            <person name="Tripathy S."/>
            <person name="Wawra S."/>
            <person name="van West P."/>
            <person name="Whitty B.R."/>
            <person name="Coutinho P.M."/>
            <person name="Henrissat B."/>
            <person name="Martin F."/>
            <person name="Thomas P.D."/>
            <person name="Tyler B.M."/>
            <person name="De Vries R.P."/>
            <person name="Kamoun S."/>
            <person name="Yandell M."/>
            <person name="Tisserat N."/>
            <person name="Buell C.R."/>
        </authorList>
    </citation>
    <scope>NUCLEOTIDE SEQUENCE</scope>
    <source>
        <strain evidence="3">DAOM:BR144</strain>
    </source>
</reference>
<dbReference type="EnsemblProtists" id="PYU1_T009819">
    <property type="protein sequence ID" value="PYU1_T009819"/>
    <property type="gene ID" value="PYU1_G009801"/>
</dbReference>
<dbReference type="EMBL" id="GL376624">
    <property type="status" value="NOT_ANNOTATED_CDS"/>
    <property type="molecule type" value="Genomic_DNA"/>
</dbReference>
<reference evidence="2" key="3">
    <citation type="submission" date="2015-02" db="UniProtKB">
        <authorList>
            <consortium name="EnsemblProtists"/>
        </authorList>
    </citation>
    <scope>IDENTIFICATION</scope>
    <source>
        <strain evidence="2">DAOM BR144</strain>
    </source>
</reference>
<proteinExistence type="predicted"/>
<reference evidence="3" key="2">
    <citation type="submission" date="2010-04" db="EMBL/GenBank/DDBJ databases">
        <authorList>
            <person name="Buell R."/>
            <person name="Hamilton J."/>
            <person name="Hostetler J."/>
        </authorList>
    </citation>
    <scope>NUCLEOTIDE SEQUENCE [LARGE SCALE GENOMIC DNA]</scope>
    <source>
        <strain evidence="3">DAOM:BR144</strain>
    </source>
</reference>
<keyword evidence="3" id="KW-1185">Reference proteome</keyword>
<sequence length="449" mass="49995">FHVSWAQCVGAIVIYGLLLTDVIRTGLGVADVSSLYWVLEPDGLFALSGPWITAIGTFAAPHKTAPSSPQTDNQTLKLWPYKFDTTSIGMRAFARFLNLTAWPQCVFQRQVQCVGVDFNSLSKDTVFHMLDALVDGQHAPVVGATTATTLRVQSTWYDRVHDFILPPLFASKLTHTTQALYFNSSARIGSGLCSHAVSIRPYHCASFLGNVKHLSTMDGALNDRLVSQVIVDRVDAMQTQFPATQLDFVVIETKSDAFMGSLSFQGRRTVSIVLITRLRSCTSIDNCATAFIDDYRFDDVLGSSNVAQWYRIVSTLRVIGQSYVWVRLFALVLAFHQSTCADPLLTKHSRFARWKLTAKALLVIPSHVIVYSSVLPIACYTIAHAIDSSMTYEMLNQKFTTADGVLNVNLLEFFYWSSIQMRNIWLLALALHALSYLLLVAVDWIVGNR</sequence>
<keyword evidence="1" id="KW-1133">Transmembrane helix</keyword>
<dbReference type="Proteomes" id="UP000019132">
    <property type="component" value="Unassembled WGS sequence"/>
</dbReference>
<name>K3WXX1_GLOUD</name>
<evidence type="ECO:0000313" key="3">
    <source>
        <dbReference type="Proteomes" id="UP000019132"/>
    </source>
</evidence>